<keyword evidence="1" id="KW-0489">Methyltransferase</keyword>
<dbReference type="CDD" id="cd02440">
    <property type="entry name" value="AdoMet_MTases"/>
    <property type="match status" value="1"/>
</dbReference>
<dbReference type="GO" id="GO:0008168">
    <property type="term" value="F:methyltransferase activity"/>
    <property type="evidence" value="ECO:0007669"/>
    <property type="project" value="UniProtKB-KW"/>
</dbReference>
<accession>A0A1I3GIJ6</accession>
<dbReference type="AlphaFoldDB" id="A0A1I3GIJ6"/>
<keyword evidence="1" id="KW-0808">Transferase</keyword>
<dbReference type="GO" id="GO:0032259">
    <property type="term" value="P:methylation"/>
    <property type="evidence" value="ECO:0007669"/>
    <property type="project" value="UniProtKB-KW"/>
</dbReference>
<name>A0A1I3GIJ6_9FLAO</name>
<evidence type="ECO:0000313" key="2">
    <source>
        <dbReference type="Proteomes" id="UP000198931"/>
    </source>
</evidence>
<gene>
    <name evidence="1" type="ORF">SAMN05443292_1862</name>
</gene>
<dbReference type="SUPFAM" id="SSF53335">
    <property type="entry name" value="S-adenosyl-L-methionine-dependent methyltransferases"/>
    <property type="match status" value="1"/>
</dbReference>
<reference evidence="1 2" key="1">
    <citation type="submission" date="2016-10" db="EMBL/GenBank/DDBJ databases">
        <authorList>
            <person name="de Groot N.N."/>
        </authorList>
    </citation>
    <scope>NUCLEOTIDE SEQUENCE [LARGE SCALE GENOMIC DNA]</scope>
    <source>
        <strain evidence="1 2">DSM 26000</strain>
    </source>
</reference>
<dbReference type="EMBL" id="FOQT01000003">
    <property type="protein sequence ID" value="SFI23335.1"/>
    <property type="molecule type" value="Genomic_DNA"/>
</dbReference>
<dbReference type="OrthoDB" id="9789123at2"/>
<keyword evidence="2" id="KW-1185">Reference proteome</keyword>
<dbReference type="STRING" id="1125876.SAMN05443292_1862"/>
<dbReference type="PANTHER" id="PTHR43861">
    <property type="entry name" value="TRANS-ACONITATE 2-METHYLTRANSFERASE-RELATED"/>
    <property type="match status" value="1"/>
</dbReference>
<sequence length="239" mass="27852">MEQEKISDFYDNFVQKQLKIGANERLISLLKRLLKLGLNKNSRVLELGCGVGIFTGLLAKKIEKGFIEAVDLSEKSVETARNNLKTKKNIHFQTADVVYYKPKQSDFDFITLMDVIEHIPLTEHPKLFQNLADISTEKTKIIINIPNPDYTAFTKIHNPETLQIIDQEVEILPILQHLQNTGLEMIFFEKYSIWQKEDYHFMIIRKKRKFVLKTTASERNLIAKILNKINKTVDKLRFS</sequence>
<organism evidence="1 2">
    <name type="scientific">Halpernia frigidisoli</name>
    <dbReference type="NCBI Taxonomy" id="1125876"/>
    <lineage>
        <taxon>Bacteria</taxon>
        <taxon>Pseudomonadati</taxon>
        <taxon>Bacteroidota</taxon>
        <taxon>Flavobacteriia</taxon>
        <taxon>Flavobacteriales</taxon>
        <taxon>Weeksellaceae</taxon>
        <taxon>Chryseobacterium group</taxon>
        <taxon>Halpernia</taxon>
    </lineage>
</organism>
<dbReference type="Proteomes" id="UP000198931">
    <property type="component" value="Unassembled WGS sequence"/>
</dbReference>
<dbReference type="Gene3D" id="3.40.50.150">
    <property type="entry name" value="Vaccinia Virus protein VP39"/>
    <property type="match status" value="1"/>
</dbReference>
<dbReference type="InterPro" id="IPR029063">
    <property type="entry name" value="SAM-dependent_MTases_sf"/>
</dbReference>
<dbReference type="RefSeq" id="WP_090079921.1">
    <property type="nucleotide sequence ID" value="NZ_FOQT01000003.1"/>
</dbReference>
<dbReference type="Pfam" id="PF13489">
    <property type="entry name" value="Methyltransf_23"/>
    <property type="match status" value="1"/>
</dbReference>
<protein>
    <submittedName>
        <fullName evidence="1">Methyltransferase domain-containing protein</fullName>
    </submittedName>
</protein>
<proteinExistence type="predicted"/>
<evidence type="ECO:0000313" key="1">
    <source>
        <dbReference type="EMBL" id="SFI23335.1"/>
    </source>
</evidence>